<dbReference type="SUPFAM" id="SSF51445">
    <property type="entry name" value="(Trans)glycosidases"/>
    <property type="match status" value="1"/>
</dbReference>
<feature type="region of interest" description="Disordered" evidence="3">
    <location>
        <begin position="51"/>
        <end position="93"/>
    </location>
</feature>
<evidence type="ECO:0000313" key="7">
    <source>
        <dbReference type="Proteomes" id="UP000006753"/>
    </source>
</evidence>
<dbReference type="Proteomes" id="UP000006753">
    <property type="component" value="Unassembled WGS sequence"/>
</dbReference>
<dbReference type="AlphaFoldDB" id="K1WPA4"/>
<evidence type="ECO:0000256" key="3">
    <source>
        <dbReference type="SAM" id="MobiDB-lite"/>
    </source>
</evidence>
<dbReference type="HOGENOM" id="CLU_051214_3_1_1"/>
<evidence type="ECO:0000259" key="5">
    <source>
        <dbReference type="Pfam" id="PF03537"/>
    </source>
</evidence>
<feature type="compositionally biased region" description="Low complexity" evidence="3">
    <location>
        <begin position="66"/>
        <end position="85"/>
    </location>
</feature>
<keyword evidence="4" id="KW-0732">Signal</keyword>
<name>K1WPA4_MARBU</name>
<dbReference type="eggNOG" id="ENOG502RCTR">
    <property type="taxonomic scope" value="Eukaryota"/>
</dbReference>
<dbReference type="Gene3D" id="3.20.20.70">
    <property type="entry name" value="Aldolase class I"/>
    <property type="match status" value="1"/>
</dbReference>
<keyword evidence="7" id="KW-1185">Reference proteome</keyword>
<dbReference type="GeneID" id="18763744"/>
<sequence>MISIPKTALIVGVFLAQLSSAAVIQRRDGYHYRPHVLHPVWDDEAATATTSTTKVAIPEPKTNSPATQRSAITTSSTAQAASPRSEGAPWQPAAGSTWQIELSGIVTDTTYVADVWDLDLFDVPQTTIDALHAAGKKVICYFSAGSFEDWRSDAADFQETDKGLAMEGWAGEWWLDTRTANVRSIMASRIALAKSKNCDAVDPDNVDGFGNANGVGLTEADGVDFLNYLADTAHAQGLSIGLKNAAALVDSVLDKMQFHVNEQCIEYDECGLFTPFINAGKPVFHIEYPEVVASAPAVDAEVKSQRCVAANSSGFSTVLKKENLDAWIDAC</sequence>
<dbReference type="RefSeq" id="XP_007295698.1">
    <property type="nucleotide sequence ID" value="XM_007295636.1"/>
</dbReference>
<protein>
    <recommendedName>
        <fullName evidence="2">alpha-galactosidase</fullName>
        <ecNumber evidence="2">3.2.1.22</ecNumber>
    </recommendedName>
</protein>
<dbReference type="Pfam" id="PF03537">
    <property type="entry name" value="Glyco_hydro_114"/>
    <property type="match status" value="1"/>
</dbReference>
<comment type="catalytic activity">
    <reaction evidence="1">
        <text>Hydrolysis of terminal, non-reducing alpha-D-galactose residues in alpha-D-galactosides, including galactose oligosaccharides, galactomannans and galactolipids.</text>
        <dbReference type="EC" id="3.2.1.22"/>
    </reaction>
</comment>
<dbReference type="EMBL" id="JH921447">
    <property type="protein sequence ID" value="EKD14132.1"/>
    <property type="molecule type" value="Genomic_DNA"/>
</dbReference>
<dbReference type="EC" id="3.2.1.22" evidence="2"/>
<evidence type="ECO:0000256" key="4">
    <source>
        <dbReference type="SAM" id="SignalP"/>
    </source>
</evidence>
<proteinExistence type="predicted"/>
<dbReference type="InterPro" id="IPR013785">
    <property type="entry name" value="Aldolase_TIM"/>
</dbReference>
<dbReference type="KEGG" id="mbe:MBM_07809"/>
<dbReference type="PANTHER" id="PTHR35273:SF2">
    <property type="entry name" value="ALPHA-GALACTOSIDASE"/>
    <property type="match status" value="1"/>
</dbReference>
<evidence type="ECO:0000313" key="6">
    <source>
        <dbReference type="EMBL" id="EKD14132.1"/>
    </source>
</evidence>
<gene>
    <name evidence="6" type="ORF">MBM_07809</name>
</gene>
<dbReference type="InterPro" id="IPR004352">
    <property type="entry name" value="GH114_TIM-barrel"/>
</dbReference>
<organism evidence="6 7">
    <name type="scientific">Marssonina brunnea f. sp. multigermtubi (strain MB_m1)</name>
    <name type="common">Marssonina leaf spot fungus</name>
    <dbReference type="NCBI Taxonomy" id="1072389"/>
    <lineage>
        <taxon>Eukaryota</taxon>
        <taxon>Fungi</taxon>
        <taxon>Dikarya</taxon>
        <taxon>Ascomycota</taxon>
        <taxon>Pezizomycotina</taxon>
        <taxon>Leotiomycetes</taxon>
        <taxon>Helotiales</taxon>
        <taxon>Drepanopezizaceae</taxon>
        <taxon>Drepanopeziza</taxon>
    </lineage>
</organism>
<evidence type="ECO:0000256" key="2">
    <source>
        <dbReference type="ARBA" id="ARBA00012755"/>
    </source>
</evidence>
<dbReference type="InterPro" id="IPR017853">
    <property type="entry name" value="GH"/>
</dbReference>
<evidence type="ECO:0000256" key="1">
    <source>
        <dbReference type="ARBA" id="ARBA00001255"/>
    </source>
</evidence>
<dbReference type="OMA" id="YVNWLAA"/>
<reference evidence="6 7" key="1">
    <citation type="journal article" date="2012" name="BMC Genomics">
        <title>Sequencing the genome of Marssonina brunnea reveals fungus-poplar co-evolution.</title>
        <authorList>
            <person name="Zhu S."/>
            <person name="Cao Y.-Z."/>
            <person name="Jiang C."/>
            <person name="Tan B.-Y."/>
            <person name="Wang Z."/>
            <person name="Feng S."/>
            <person name="Zhang L."/>
            <person name="Su X.-H."/>
            <person name="Brejova B."/>
            <person name="Vinar T."/>
            <person name="Xu M."/>
            <person name="Wang M.-X."/>
            <person name="Zhang S.-G."/>
            <person name="Huang M.-R."/>
            <person name="Wu R."/>
            <person name="Zhou Y."/>
        </authorList>
    </citation>
    <scope>NUCLEOTIDE SEQUENCE [LARGE SCALE GENOMIC DNA]</scope>
    <source>
        <strain evidence="6 7">MB_m1</strain>
    </source>
</reference>
<accession>K1WPA4</accession>
<dbReference type="OrthoDB" id="2108802at2759"/>
<feature type="signal peptide" evidence="4">
    <location>
        <begin position="1"/>
        <end position="21"/>
    </location>
</feature>
<feature type="domain" description="Glycoside-hydrolase family GH114 TIM-barrel" evidence="5">
    <location>
        <begin position="97"/>
        <end position="327"/>
    </location>
</feature>
<dbReference type="InParanoid" id="K1WPA4"/>
<dbReference type="GO" id="GO:0004557">
    <property type="term" value="F:alpha-galactosidase activity"/>
    <property type="evidence" value="ECO:0007669"/>
    <property type="project" value="UniProtKB-EC"/>
</dbReference>
<dbReference type="PANTHER" id="PTHR35273">
    <property type="entry name" value="ALPHA-1,4 POLYGALACTOSAMINIDASE, PUTATIVE (AFU_ORTHOLOGUE AFUA_3G07890)-RELATED"/>
    <property type="match status" value="1"/>
</dbReference>
<feature type="chain" id="PRO_5003853003" description="alpha-galactosidase" evidence="4">
    <location>
        <begin position="22"/>
        <end position="331"/>
    </location>
</feature>